<dbReference type="InterPro" id="IPR011096">
    <property type="entry name" value="FTP_domain"/>
</dbReference>
<keyword evidence="5 10" id="KW-0732">Signal</keyword>
<gene>
    <name evidence="15" type="primary">nprV</name>
    <name evidence="15" type="ORF">VMF7928_00376</name>
</gene>
<evidence type="ECO:0000256" key="4">
    <source>
        <dbReference type="ARBA" id="ARBA00022723"/>
    </source>
</evidence>
<reference evidence="15" key="1">
    <citation type="submission" date="2021-11" db="EMBL/GenBank/DDBJ databases">
        <authorList>
            <person name="Rodrigo-Torres L."/>
            <person name="Arahal R. D."/>
            <person name="Lucena T."/>
        </authorList>
    </citation>
    <scope>NUCLEOTIDE SEQUENCE</scope>
    <source>
        <strain evidence="15">CECT 7928</strain>
    </source>
</reference>
<evidence type="ECO:0000259" key="12">
    <source>
        <dbReference type="Pfam" id="PF02868"/>
    </source>
</evidence>
<dbReference type="Proteomes" id="UP000838748">
    <property type="component" value="Unassembled WGS sequence"/>
</dbReference>
<dbReference type="SUPFAM" id="SSF55486">
    <property type="entry name" value="Metalloproteases ('zincins'), catalytic domain"/>
    <property type="match status" value="1"/>
</dbReference>
<evidence type="ECO:0000259" key="13">
    <source>
        <dbReference type="Pfam" id="PF03413"/>
    </source>
</evidence>
<dbReference type="Gene3D" id="1.10.390.10">
    <property type="entry name" value="Neutral Protease Domain 2"/>
    <property type="match status" value="1"/>
</dbReference>
<dbReference type="CDD" id="cd09597">
    <property type="entry name" value="M4_TLP"/>
    <property type="match status" value="1"/>
</dbReference>
<evidence type="ECO:0000313" key="15">
    <source>
        <dbReference type="EMBL" id="CAH0536363.1"/>
    </source>
</evidence>
<feature type="domain" description="FTP" evidence="14">
    <location>
        <begin position="52"/>
        <end position="86"/>
    </location>
</feature>
<comment type="subcellular location">
    <subcellularLocation>
        <location evidence="10">Secreted</location>
    </subcellularLocation>
</comment>
<dbReference type="InterPro" id="IPR001570">
    <property type="entry name" value="Peptidase_M4_C_domain"/>
</dbReference>
<dbReference type="EC" id="3.4.24.-" evidence="10"/>
<keyword evidence="7 10" id="KW-0862">Zinc</keyword>
<evidence type="ECO:0000256" key="2">
    <source>
        <dbReference type="ARBA" id="ARBA00009388"/>
    </source>
</evidence>
<comment type="similarity">
    <text evidence="2 10">Belongs to the peptidase M4 family.</text>
</comment>
<proteinExistence type="inferred from homology"/>
<dbReference type="EMBL" id="CAKLDM010000001">
    <property type="protein sequence ID" value="CAH0536363.1"/>
    <property type="molecule type" value="Genomic_DNA"/>
</dbReference>
<evidence type="ECO:0000256" key="6">
    <source>
        <dbReference type="ARBA" id="ARBA00022801"/>
    </source>
</evidence>
<dbReference type="InterPro" id="IPR027268">
    <property type="entry name" value="Peptidase_M4/M1_CTD_sf"/>
</dbReference>
<name>A0ABN8E0Z2_9VIBR</name>
<dbReference type="Gene3D" id="3.10.170.10">
    <property type="match status" value="1"/>
</dbReference>
<feature type="chain" id="PRO_5044959918" description="Neutral metalloproteinase" evidence="10">
    <location>
        <begin position="24"/>
        <end position="504"/>
    </location>
</feature>
<dbReference type="GO" id="GO:0006508">
    <property type="term" value="P:proteolysis"/>
    <property type="evidence" value="ECO:0007669"/>
    <property type="project" value="UniProtKB-KW"/>
</dbReference>
<comment type="caution">
    <text evidence="15">The sequence shown here is derived from an EMBL/GenBank/DDBJ whole genome shotgun (WGS) entry which is preliminary data.</text>
</comment>
<dbReference type="PRINTS" id="PR00730">
    <property type="entry name" value="THERMOLYSIN"/>
</dbReference>
<feature type="domain" description="Peptidase M4 C-terminal" evidence="12">
    <location>
        <begin position="355"/>
        <end position="499"/>
    </location>
</feature>
<dbReference type="Gene3D" id="3.10.450.40">
    <property type="match status" value="1"/>
</dbReference>
<dbReference type="Pfam" id="PF01447">
    <property type="entry name" value="Peptidase_M4"/>
    <property type="match status" value="1"/>
</dbReference>
<dbReference type="Gene3D" id="3.10.450.490">
    <property type="match status" value="1"/>
</dbReference>
<dbReference type="Pfam" id="PF07504">
    <property type="entry name" value="FTP"/>
    <property type="match status" value="1"/>
</dbReference>
<dbReference type="Pfam" id="PF02868">
    <property type="entry name" value="Peptidase_M4_C"/>
    <property type="match status" value="1"/>
</dbReference>
<comment type="function">
    <text evidence="10">Extracellular zinc metalloprotease.</text>
</comment>
<dbReference type="InterPro" id="IPR023612">
    <property type="entry name" value="Peptidase_M4"/>
</dbReference>
<evidence type="ECO:0000259" key="14">
    <source>
        <dbReference type="Pfam" id="PF07504"/>
    </source>
</evidence>
<evidence type="ECO:0000256" key="9">
    <source>
        <dbReference type="ARBA" id="ARBA00023145"/>
    </source>
</evidence>
<dbReference type="PANTHER" id="PTHR33794:SF1">
    <property type="entry name" value="BACILLOLYSIN"/>
    <property type="match status" value="1"/>
</dbReference>
<evidence type="ECO:0000256" key="7">
    <source>
        <dbReference type="ARBA" id="ARBA00022833"/>
    </source>
</evidence>
<organism evidence="15 16">
    <name type="scientific">Vibrio marisflavi CECT 7928</name>
    <dbReference type="NCBI Taxonomy" id="634439"/>
    <lineage>
        <taxon>Bacteria</taxon>
        <taxon>Pseudomonadati</taxon>
        <taxon>Pseudomonadota</taxon>
        <taxon>Gammaproteobacteria</taxon>
        <taxon>Vibrionales</taxon>
        <taxon>Vibrionaceae</taxon>
        <taxon>Vibrio</taxon>
    </lineage>
</organism>
<comment type="cofactor">
    <cofactor evidence="1 10">
        <name>Zn(2+)</name>
        <dbReference type="ChEBI" id="CHEBI:29105"/>
    </cofactor>
</comment>
<evidence type="ECO:0000256" key="3">
    <source>
        <dbReference type="ARBA" id="ARBA00022670"/>
    </source>
</evidence>
<evidence type="ECO:0000256" key="1">
    <source>
        <dbReference type="ARBA" id="ARBA00001947"/>
    </source>
</evidence>
<dbReference type="Pfam" id="PF03413">
    <property type="entry name" value="PepSY"/>
    <property type="match status" value="1"/>
</dbReference>
<keyword evidence="10" id="KW-0964">Secreted</keyword>
<keyword evidence="16" id="KW-1185">Reference proteome</keyword>
<keyword evidence="8 10" id="KW-0482">Metalloprotease</keyword>
<evidence type="ECO:0000256" key="10">
    <source>
        <dbReference type="RuleBase" id="RU366073"/>
    </source>
</evidence>
<accession>A0ABN8E0Z2</accession>
<feature type="domain" description="PepSY" evidence="13">
    <location>
        <begin position="114"/>
        <end position="190"/>
    </location>
</feature>
<dbReference type="InterPro" id="IPR013856">
    <property type="entry name" value="Peptidase_M4_domain"/>
</dbReference>
<evidence type="ECO:0000313" key="16">
    <source>
        <dbReference type="Proteomes" id="UP000838748"/>
    </source>
</evidence>
<keyword evidence="3 10" id="KW-0645">Protease</keyword>
<keyword evidence="9" id="KW-0865">Zymogen</keyword>
<evidence type="ECO:0000256" key="8">
    <source>
        <dbReference type="ARBA" id="ARBA00023049"/>
    </source>
</evidence>
<keyword evidence="6 10" id="KW-0378">Hydrolase</keyword>
<evidence type="ECO:0000259" key="11">
    <source>
        <dbReference type="Pfam" id="PF01447"/>
    </source>
</evidence>
<protein>
    <recommendedName>
        <fullName evidence="10">Neutral metalloproteinase</fullName>
        <ecNumber evidence="10">3.4.24.-</ecNumber>
    </recommendedName>
</protein>
<feature type="domain" description="Peptidase M4" evidence="11">
    <location>
        <begin position="208"/>
        <end position="352"/>
    </location>
</feature>
<evidence type="ECO:0000256" key="5">
    <source>
        <dbReference type="ARBA" id="ARBA00022729"/>
    </source>
</evidence>
<feature type="signal peptide" evidence="10">
    <location>
        <begin position="1"/>
        <end position="23"/>
    </location>
</feature>
<dbReference type="InterPro" id="IPR050728">
    <property type="entry name" value="Zinc_Metalloprotease_M4"/>
</dbReference>
<dbReference type="GO" id="GO:0008233">
    <property type="term" value="F:peptidase activity"/>
    <property type="evidence" value="ECO:0007669"/>
    <property type="project" value="UniProtKB-KW"/>
</dbReference>
<dbReference type="InterPro" id="IPR025711">
    <property type="entry name" value="PepSY"/>
</dbReference>
<dbReference type="PANTHER" id="PTHR33794">
    <property type="entry name" value="BACILLOLYSIN"/>
    <property type="match status" value="1"/>
</dbReference>
<keyword evidence="4" id="KW-0479">Metal-binding</keyword>
<sequence length="504" mass="55356">MKLTQRRILAVAIGSVFAFSANAAEMVKVEDGALLQQGLATAHSIAPSELGFKAKKTIVLPNGETKVRYQQTYYGVPVFNTSVVATSTELGPRKVYGRMLQGINADVATISSQINNDEAMSIAKQAFENKTLIASEKEVYQNEQSELMVMLDENSDAKLVYKVNFFVESDTPSRPYYFIDANSGEILKTWEGLAHSEEAGTGPGGNIKTGQYNYGEDYHGFTVSKNNSTGKCTMESANVKTVNMNNRVFGSKAYSYTCADSSNYNDYKQVNGAYSPINDAQYFGQVVFDMYNDWLKTSPLTFQLTMRVHYGSDYENAFWNGSSMTFGDGKNTFYPLVDINVSAHEVSHGFTEQNSGLVYSGMSGGINEAFSDIAGEAAEYYMKGQVDWVVGADIFKSEGGLRYFDQPSKDGKSIDDASDYYDGIDVHYSSGVFNRAFYLLAHMNDWDVRKGFEVFAVANQLYWAEDSNFDQGACGVAKAATDMGYSASDVVSAFNQVGVNASCS</sequence>